<feature type="compositionally biased region" description="Basic and acidic residues" evidence="1">
    <location>
        <begin position="320"/>
        <end position="340"/>
    </location>
</feature>
<proteinExistence type="predicted"/>
<dbReference type="Proteomes" id="UP001501598">
    <property type="component" value="Unassembled WGS sequence"/>
</dbReference>
<evidence type="ECO:0000256" key="1">
    <source>
        <dbReference type="SAM" id="MobiDB-lite"/>
    </source>
</evidence>
<reference evidence="3" key="1">
    <citation type="journal article" date="2019" name="Int. J. Syst. Evol. Microbiol.">
        <title>The Global Catalogue of Microorganisms (GCM) 10K type strain sequencing project: providing services to taxonomists for standard genome sequencing and annotation.</title>
        <authorList>
            <consortium name="The Broad Institute Genomics Platform"/>
            <consortium name="The Broad Institute Genome Sequencing Center for Infectious Disease"/>
            <person name="Wu L."/>
            <person name="Ma J."/>
        </authorList>
    </citation>
    <scope>NUCLEOTIDE SEQUENCE [LARGE SCALE GENOMIC DNA]</scope>
    <source>
        <strain evidence="3">JCM 17906</strain>
    </source>
</reference>
<evidence type="ECO:0008006" key="4">
    <source>
        <dbReference type="Google" id="ProtNLM"/>
    </source>
</evidence>
<sequence length="398" mass="42499">MNRTVPSERRDSADGTAAAEAPGAAERIDAAADELYGVPPDDFVPVRDELVAEAREAGDKDAAKAIGRLRRPTQAAWLSNLLARERGDQLDTLLDLADSLSTAQRSLDGPQLRQLSAQRSKLVGAMAKEARRIAAADGHRVTETVERDLRGILDAALADPDIADEVRSGRLTRTISWSGFGPDSGEASSGGWGTPRDPAAPREPRERRAPRTPRRPAPGRPGHGLPGVEPRHRGRRPGLGDGDDRPGEAVDESGTQPAAEPAAAESAAAESADGGSAAERERAERERREREERERREREAARAEAREAVEQARRAAGRAADAHEDTAAALRDAESDRDEATALVERLTAELERAREARAAATATVKDAAQAEREASRASRDAAAGLARAEARLAELDD</sequence>
<name>A0ABP8RZU2_9PSEU</name>
<feature type="region of interest" description="Disordered" evidence="1">
    <location>
        <begin position="1"/>
        <end position="24"/>
    </location>
</feature>
<feature type="compositionally biased region" description="Low complexity" evidence="1">
    <location>
        <begin position="257"/>
        <end position="277"/>
    </location>
</feature>
<feature type="compositionally biased region" description="Basic and acidic residues" evidence="1">
    <location>
        <begin position="1"/>
        <end position="13"/>
    </location>
</feature>
<evidence type="ECO:0000313" key="2">
    <source>
        <dbReference type="EMBL" id="GAA4555370.1"/>
    </source>
</evidence>
<feature type="compositionally biased region" description="Low complexity" evidence="1">
    <location>
        <begin position="14"/>
        <end position="24"/>
    </location>
</feature>
<organism evidence="2 3">
    <name type="scientific">Pseudonocardia xishanensis</name>
    <dbReference type="NCBI Taxonomy" id="630995"/>
    <lineage>
        <taxon>Bacteria</taxon>
        <taxon>Bacillati</taxon>
        <taxon>Actinomycetota</taxon>
        <taxon>Actinomycetes</taxon>
        <taxon>Pseudonocardiales</taxon>
        <taxon>Pseudonocardiaceae</taxon>
        <taxon>Pseudonocardia</taxon>
    </lineage>
</organism>
<keyword evidence="3" id="KW-1185">Reference proteome</keyword>
<feature type="compositionally biased region" description="Basic and acidic residues" evidence="1">
    <location>
        <begin position="369"/>
        <end position="380"/>
    </location>
</feature>
<gene>
    <name evidence="2" type="ORF">GCM10023175_55460</name>
</gene>
<accession>A0ABP8RZU2</accession>
<evidence type="ECO:0000313" key="3">
    <source>
        <dbReference type="Proteomes" id="UP001501598"/>
    </source>
</evidence>
<feature type="region of interest" description="Disordered" evidence="1">
    <location>
        <begin position="366"/>
        <end position="387"/>
    </location>
</feature>
<comment type="caution">
    <text evidence="2">The sequence shown here is derived from an EMBL/GenBank/DDBJ whole genome shotgun (WGS) entry which is preliminary data.</text>
</comment>
<dbReference type="EMBL" id="BAABGT010000092">
    <property type="protein sequence ID" value="GAA4555370.1"/>
    <property type="molecule type" value="Genomic_DNA"/>
</dbReference>
<feature type="compositionally biased region" description="Basic and acidic residues" evidence="1">
    <location>
        <begin position="278"/>
        <end position="313"/>
    </location>
</feature>
<feature type="region of interest" description="Disordered" evidence="1">
    <location>
        <begin position="175"/>
        <end position="341"/>
    </location>
</feature>
<protein>
    <recommendedName>
        <fullName evidence="4">DUF222 domain-containing protein</fullName>
    </recommendedName>
</protein>
<feature type="compositionally biased region" description="Basic and acidic residues" evidence="1">
    <location>
        <begin position="199"/>
        <end position="209"/>
    </location>
</feature>